<dbReference type="InterPro" id="IPR010982">
    <property type="entry name" value="Lambda_DNA-bd_dom_sf"/>
</dbReference>
<dbReference type="SMART" id="SM00530">
    <property type="entry name" value="HTH_XRE"/>
    <property type="match status" value="1"/>
</dbReference>
<dbReference type="EMBL" id="JBHLZP010000114">
    <property type="protein sequence ID" value="MFB9833951.1"/>
    <property type="molecule type" value="Genomic_DNA"/>
</dbReference>
<organism evidence="2 3">
    <name type="scientific">Actinoallomurus acaciae</name>
    <dbReference type="NCBI Taxonomy" id="502577"/>
    <lineage>
        <taxon>Bacteria</taxon>
        <taxon>Bacillati</taxon>
        <taxon>Actinomycetota</taxon>
        <taxon>Actinomycetes</taxon>
        <taxon>Streptosporangiales</taxon>
        <taxon>Thermomonosporaceae</taxon>
        <taxon>Actinoallomurus</taxon>
    </lineage>
</organism>
<dbReference type="RefSeq" id="WP_378202601.1">
    <property type="nucleotide sequence ID" value="NZ_JBHLZP010000114.1"/>
</dbReference>
<dbReference type="PROSITE" id="PS50943">
    <property type="entry name" value="HTH_CROC1"/>
    <property type="match status" value="1"/>
</dbReference>
<dbReference type="Proteomes" id="UP001589627">
    <property type="component" value="Unassembled WGS sequence"/>
</dbReference>
<feature type="domain" description="HTH cro/C1-type" evidence="1">
    <location>
        <begin position="13"/>
        <end position="68"/>
    </location>
</feature>
<gene>
    <name evidence="2" type="ORF">ACFFNX_17340</name>
</gene>
<accession>A0ABV5YFY1</accession>
<evidence type="ECO:0000313" key="2">
    <source>
        <dbReference type="EMBL" id="MFB9833951.1"/>
    </source>
</evidence>
<dbReference type="Gene3D" id="1.10.260.40">
    <property type="entry name" value="lambda repressor-like DNA-binding domains"/>
    <property type="match status" value="1"/>
</dbReference>
<evidence type="ECO:0000259" key="1">
    <source>
        <dbReference type="PROSITE" id="PS50943"/>
    </source>
</evidence>
<sequence>MNPPGRRDAGAIVRAARQAKSLTLADLGRRTGYSPSQVSRYERGIAPLTDTTVLRRFADALALPPQTFGLLPTERTGSAEPIGVGSVTGDAGAPRVGWEAQWEDGDDPVRRRELLTGAAGLAAAGALGLPTPVRAAGKADPTADLEALLYRPGSVGTAPASLTALHTATSRARGLFQAARYDQLSAELPRLIAAATASCDHADGDERLTAEALLADAYILTSGFMVKLNDDQLAWATADRAAQAAEASGDPLILADAHRSIATVMRRTGRPDRARALLIDAADDIAPGHRAAPEQLSMYGTLLQVAAYTAAVDGHRPEASELITAAHAAAARLGRDVDHRHTAFGPTNVALHQISIAQVLGDNGTAIAHAKALNPTTIPTAERRGRYWIDVARAWHQWGKPQACYRSLLAAERAAPAEVRFRPPVRRMTADLLRADRRGALPGLRGFAARVGVPA</sequence>
<protein>
    <submittedName>
        <fullName evidence="2">Helix-turn-helix domain-containing protein</fullName>
    </submittedName>
</protein>
<dbReference type="InterPro" id="IPR001387">
    <property type="entry name" value="Cro/C1-type_HTH"/>
</dbReference>
<dbReference type="SUPFAM" id="SSF47413">
    <property type="entry name" value="lambda repressor-like DNA-binding domains"/>
    <property type="match status" value="1"/>
</dbReference>
<proteinExistence type="predicted"/>
<evidence type="ECO:0000313" key="3">
    <source>
        <dbReference type="Proteomes" id="UP001589627"/>
    </source>
</evidence>
<dbReference type="Pfam" id="PF13560">
    <property type="entry name" value="HTH_31"/>
    <property type="match status" value="1"/>
</dbReference>
<keyword evidence="3" id="KW-1185">Reference proteome</keyword>
<comment type="caution">
    <text evidence="2">The sequence shown here is derived from an EMBL/GenBank/DDBJ whole genome shotgun (WGS) entry which is preliminary data.</text>
</comment>
<name>A0ABV5YFY1_9ACTN</name>
<dbReference type="CDD" id="cd00093">
    <property type="entry name" value="HTH_XRE"/>
    <property type="match status" value="1"/>
</dbReference>
<reference evidence="2 3" key="1">
    <citation type="submission" date="2024-09" db="EMBL/GenBank/DDBJ databases">
        <authorList>
            <person name="Sun Q."/>
            <person name="Mori K."/>
        </authorList>
    </citation>
    <scope>NUCLEOTIDE SEQUENCE [LARGE SCALE GENOMIC DNA]</scope>
    <source>
        <strain evidence="2 3">TBRC 0563</strain>
    </source>
</reference>